<dbReference type="EMBL" id="CP096142">
    <property type="protein sequence ID" value="UXA65995.1"/>
    <property type="molecule type" value="Genomic_DNA"/>
</dbReference>
<feature type="signal peptide" evidence="1">
    <location>
        <begin position="1"/>
        <end position="21"/>
    </location>
</feature>
<evidence type="ECO:0000313" key="3">
    <source>
        <dbReference type="EMBL" id="UXA65995.1"/>
    </source>
</evidence>
<evidence type="ECO:0000256" key="1">
    <source>
        <dbReference type="SAM" id="SignalP"/>
    </source>
</evidence>
<dbReference type="PANTHER" id="PTHR30383">
    <property type="entry name" value="THIOESTERASE 1/PROTEASE 1/LYSOPHOSPHOLIPASE L1"/>
    <property type="match status" value="1"/>
</dbReference>
<dbReference type="InterPro" id="IPR013830">
    <property type="entry name" value="SGNH_hydro"/>
</dbReference>
<dbReference type="Gene3D" id="3.40.50.1110">
    <property type="entry name" value="SGNH hydrolase"/>
    <property type="match status" value="1"/>
</dbReference>
<keyword evidence="3" id="KW-0378">Hydrolase</keyword>
<protein>
    <submittedName>
        <fullName evidence="3">SGNH/GDSL hydrolase family protein</fullName>
    </submittedName>
</protein>
<evidence type="ECO:0000259" key="2">
    <source>
        <dbReference type="Pfam" id="PF13472"/>
    </source>
</evidence>
<dbReference type="AlphaFoldDB" id="A0A9Q9J3X4"/>
<dbReference type="Pfam" id="PF13472">
    <property type="entry name" value="Lipase_GDSL_2"/>
    <property type="match status" value="1"/>
</dbReference>
<keyword evidence="1" id="KW-0732">Signal</keyword>
<dbReference type="GeneID" id="75150253"/>
<dbReference type="PANTHER" id="PTHR30383:SF5">
    <property type="entry name" value="SGNH HYDROLASE-TYPE ESTERASE DOMAIN-CONTAINING PROTEIN"/>
    <property type="match status" value="1"/>
</dbReference>
<feature type="domain" description="SGNH hydrolase-type esterase" evidence="2">
    <location>
        <begin position="49"/>
        <end position="221"/>
    </location>
</feature>
<dbReference type="InterPro" id="IPR051532">
    <property type="entry name" value="Ester_Hydrolysis_Enzymes"/>
</dbReference>
<reference evidence="3" key="1">
    <citation type="submission" date="2022-04" db="EMBL/GenBank/DDBJ databases">
        <title>Xanthomonas prunicola pv. tritici, a pathogen causing a previously unreported foliar disease of wheat.</title>
        <authorList>
            <person name="Clavijo F."/>
            <person name="Curland R.D."/>
            <person name="Dill-Macky R."/>
            <person name="Pereyra S."/>
            <person name="Roman-Reyna V."/>
            <person name="Siri M.I."/>
        </authorList>
    </citation>
    <scope>NUCLEOTIDE SEQUENCE</scope>
    <source>
        <strain evidence="3">CIX249</strain>
    </source>
</reference>
<dbReference type="RefSeq" id="WP_260807828.1">
    <property type="nucleotide sequence ID" value="NZ_CP096142.1"/>
</dbReference>
<feature type="chain" id="PRO_5040146288" evidence="1">
    <location>
        <begin position="22"/>
        <end position="231"/>
    </location>
</feature>
<accession>A0A9Q9J3X4</accession>
<dbReference type="Proteomes" id="UP001058381">
    <property type="component" value="Chromosome"/>
</dbReference>
<proteinExistence type="predicted"/>
<organism evidence="3 4">
    <name type="scientific">Xanthomonas prunicola</name>
    <dbReference type="NCBI Taxonomy" id="2053930"/>
    <lineage>
        <taxon>Bacteria</taxon>
        <taxon>Pseudomonadati</taxon>
        <taxon>Pseudomonadota</taxon>
        <taxon>Gammaproteobacteria</taxon>
        <taxon>Lysobacterales</taxon>
        <taxon>Lysobacteraceae</taxon>
        <taxon>Xanthomonas</taxon>
    </lineage>
</organism>
<gene>
    <name evidence="3" type="ORF">M0D43_02840</name>
</gene>
<evidence type="ECO:0000313" key="4">
    <source>
        <dbReference type="Proteomes" id="UP001058381"/>
    </source>
</evidence>
<dbReference type="GO" id="GO:0004622">
    <property type="term" value="F:phosphatidylcholine lysophospholipase activity"/>
    <property type="evidence" value="ECO:0007669"/>
    <property type="project" value="TreeGrafter"/>
</dbReference>
<sequence length="231" mass="24602">MKIRSILLAAAMLAATSSAFAGNTSGCLSLVRADLLKKWPDNRTVNIVAFGHSVPAGYFVTPTVNTREAYPRLVADGLAARYPTAVVNVITSAVGGENSSAGLARFKREALGHLPRVVTIDYGLNDRGLSIEQSRSNLTQMVHQAKQANACVVLVTATPDLGGDTPSSKSSLVAQVAMIRDLARAEDVPVADAFAAFSDYSGDRMDLMAQPNHPNAKGHRLVADRILRLFK</sequence>
<name>A0A9Q9J3X4_9XANT</name>
<dbReference type="SUPFAM" id="SSF52266">
    <property type="entry name" value="SGNH hydrolase"/>
    <property type="match status" value="1"/>
</dbReference>
<dbReference type="InterPro" id="IPR036514">
    <property type="entry name" value="SGNH_hydro_sf"/>
</dbReference>